<comment type="caution">
    <text evidence="2">The sequence shown here is derived from an EMBL/GenBank/DDBJ whole genome shotgun (WGS) entry which is preliminary data.</text>
</comment>
<organism evidence="2 3">
    <name type="scientific">Gymnopilus junonius</name>
    <name type="common">Spectacular rustgill mushroom</name>
    <name type="synonym">Gymnopilus spectabilis subsp. junonius</name>
    <dbReference type="NCBI Taxonomy" id="109634"/>
    <lineage>
        <taxon>Eukaryota</taxon>
        <taxon>Fungi</taxon>
        <taxon>Dikarya</taxon>
        <taxon>Basidiomycota</taxon>
        <taxon>Agaricomycotina</taxon>
        <taxon>Agaricomycetes</taxon>
        <taxon>Agaricomycetidae</taxon>
        <taxon>Agaricales</taxon>
        <taxon>Agaricineae</taxon>
        <taxon>Hymenogastraceae</taxon>
        <taxon>Gymnopilus</taxon>
    </lineage>
</organism>
<accession>A0A9P5N785</accession>
<name>A0A9P5N785_GYMJU</name>
<dbReference type="EMBL" id="JADNYJ010000508">
    <property type="protein sequence ID" value="KAF8869001.1"/>
    <property type="molecule type" value="Genomic_DNA"/>
</dbReference>
<keyword evidence="3" id="KW-1185">Reference proteome</keyword>
<protein>
    <submittedName>
        <fullName evidence="2">Uncharacterized protein</fullName>
    </submittedName>
</protein>
<dbReference type="Proteomes" id="UP000724874">
    <property type="component" value="Unassembled WGS sequence"/>
</dbReference>
<evidence type="ECO:0000256" key="1">
    <source>
        <dbReference type="SAM" id="MobiDB-lite"/>
    </source>
</evidence>
<feature type="compositionally biased region" description="Acidic residues" evidence="1">
    <location>
        <begin position="396"/>
        <end position="423"/>
    </location>
</feature>
<feature type="region of interest" description="Disordered" evidence="1">
    <location>
        <begin position="387"/>
        <end position="431"/>
    </location>
</feature>
<proteinExistence type="predicted"/>
<evidence type="ECO:0000313" key="3">
    <source>
        <dbReference type="Proteomes" id="UP000724874"/>
    </source>
</evidence>
<sequence>MAPVMDIDSYGFSQPSQSPFHRMSLSSDRLPNPGVEFPLTGNGLARDVFSSMKYPTSSTSSAQPFQPPFFSVTSVDDMDSANPSPASDANWIARIRAERDDSGYRHMWGTYPSAEHTTSPIGDASWLGTTEYPTNHQREESQRAFQPDLFRRTPGNPYPQPSSSPCPVPVQSTHTPPPILENRWGSPHHVQSALTLPSMYIQPTVVLESSHQHPTQHHSSNLHQGEIEPQNNRCHRLPTTGRQTSSEHEVTERNQFHAGHPGERYVEWCSPSRKETETWDSQHEEYEPLYYPAQRDSATCRRQYDISNPPFDMQSQIPHLEPATTFPPYYMGPLPSSFSSTMELFSGLPSSSNLIAFQFEEDFRTNKSAKVTLLKHVVPQVLFTDPMTLENRPQYDDETDEDSDSEEEEEEEEEESDEEEESNPDGAERRS</sequence>
<dbReference type="AlphaFoldDB" id="A0A9P5N785"/>
<reference evidence="2" key="1">
    <citation type="submission" date="2020-11" db="EMBL/GenBank/DDBJ databases">
        <authorList>
            <consortium name="DOE Joint Genome Institute"/>
            <person name="Ahrendt S."/>
            <person name="Riley R."/>
            <person name="Andreopoulos W."/>
            <person name="LaButti K."/>
            <person name="Pangilinan J."/>
            <person name="Ruiz-duenas F.J."/>
            <person name="Barrasa J.M."/>
            <person name="Sanchez-Garcia M."/>
            <person name="Camarero S."/>
            <person name="Miyauchi S."/>
            <person name="Serrano A."/>
            <person name="Linde D."/>
            <person name="Babiker R."/>
            <person name="Drula E."/>
            <person name="Ayuso-Fernandez I."/>
            <person name="Pacheco R."/>
            <person name="Padilla G."/>
            <person name="Ferreira P."/>
            <person name="Barriuso J."/>
            <person name="Kellner H."/>
            <person name="Castanera R."/>
            <person name="Alfaro M."/>
            <person name="Ramirez L."/>
            <person name="Pisabarro A.G."/>
            <person name="Kuo A."/>
            <person name="Tritt A."/>
            <person name="Lipzen A."/>
            <person name="He G."/>
            <person name="Yan M."/>
            <person name="Ng V."/>
            <person name="Cullen D."/>
            <person name="Martin F."/>
            <person name="Rosso M.-N."/>
            <person name="Henrissat B."/>
            <person name="Hibbett D."/>
            <person name="Martinez A.T."/>
            <person name="Grigoriev I.V."/>
        </authorList>
    </citation>
    <scope>NUCLEOTIDE SEQUENCE</scope>
    <source>
        <strain evidence="2">AH 44721</strain>
    </source>
</reference>
<feature type="compositionally biased region" description="Pro residues" evidence="1">
    <location>
        <begin position="156"/>
        <end position="168"/>
    </location>
</feature>
<gene>
    <name evidence="2" type="ORF">CPB84DRAFT_1805584</name>
</gene>
<feature type="region of interest" description="Disordered" evidence="1">
    <location>
        <begin position="154"/>
        <end position="173"/>
    </location>
</feature>
<evidence type="ECO:0000313" key="2">
    <source>
        <dbReference type="EMBL" id="KAF8869001.1"/>
    </source>
</evidence>